<dbReference type="EMBL" id="QEPW01000007">
    <property type="protein sequence ID" value="RDE91789.1"/>
    <property type="molecule type" value="Genomic_DNA"/>
</dbReference>
<organism evidence="2 3">
    <name type="scientific">Haemophilus parainfluenzae</name>
    <dbReference type="NCBI Taxonomy" id="729"/>
    <lineage>
        <taxon>Bacteria</taxon>
        <taxon>Pseudomonadati</taxon>
        <taxon>Pseudomonadota</taxon>
        <taxon>Gammaproteobacteria</taxon>
        <taxon>Pasteurellales</taxon>
        <taxon>Pasteurellaceae</taxon>
        <taxon>Haemophilus</taxon>
    </lineage>
</organism>
<comment type="caution">
    <text evidence="2">The sequence shown here is derived from an EMBL/GenBank/DDBJ whole genome shotgun (WGS) entry which is preliminary data.</text>
</comment>
<dbReference type="RefSeq" id="WP_111315322.1">
    <property type="nucleotide sequence ID" value="NZ_QEPW01000007.1"/>
</dbReference>
<dbReference type="Gene3D" id="3.30.2450.20">
    <property type="match status" value="1"/>
</dbReference>
<protein>
    <recommendedName>
        <fullName evidence="1">CdiI C-terminal domain-containing protein</fullName>
    </recommendedName>
</protein>
<dbReference type="Pfam" id="PF18228">
    <property type="entry name" value="CdiI_N"/>
    <property type="match status" value="1"/>
</dbReference>
<feature type="domain" description="CdiI C-terminal" evidence="1">
    <location>
        <begin position="37"/>
        <end position="141"/>
    </location>
</feature>
<dbReference type="Proteomes" id="UP000253910">
    <property type="component" value="Unassembled WGS sequence"/>
</dbReference>
<accession>A0A369Z2C8</accession>
<sequence length="150" mass="17630">MFGIFFKDKGVSINNENRMHVLASISLGKYVEELHIPIDYWGIEEYKKSWATSIADGIEKKKHSVLITSMHEPESLNFISAWIIYYDGELSYVQNKIIFVDDFPEFDASKINEYVNEREVLNEDGFKISEWIIKTKDVIYFYNDIIDLAR</sequence>
<gene>
    <name evidence="2" type="ORF">DPV87_04845</name>
</gene>
<name>A0A369Z2C8_HAEPA</name>
<evidence type="ECO:0000313" key="3">
    <source>
        <dbReference type="Proteomes" id="UP000253910"/>
    </source>
</evidence>
<dbReference type="InterPro" id="IPR053755">
    <property type="entry name" value="CDI_immunity_sf"/>
</dbReference>
<proteinExistence type="predicted"/>
<evidence type="ECO:0000313" key="2">
    <source>
        <dbReference type="EMBL" id="RDE91789.1"/>
    </source>
</evidence>
<evidence type="ECO:0000259" key="1">
    <source>
        <dbReference type="Pfam" id="PF18228"/>
    </source>
</evidence>
<dbReference type="CDD" id="cd20699">
    <property type="entry name" value="CdiI_ECL-like"/>
    <property type="match status" value="1"/>
</dbReference>
<dbReference type="AlphaFoldDB" id="A0A369Z2C8"/>
<reference evidence="2 3" key="1">
    <citation type="submission" date="2018-05" db="EMBL/GenBank/DDBJ databases">
        <title>Draft Genome Sequences for a Diverse set of 7 Haemophilus Species.</title>
        <authorList>
            <person name="Nichols M."/>
            <person name="Topaz N."/>
            <person name="Wang X."/>
            <person name="Wang X."/>
            <person name="Boxrud D."/>
        </authorList>
    </citation>
    <scope>NUCLEOTIDE SEQUENCE [LARGE SCALE GENOMIC DNA]</scope>
    <source>
        <strain evidence="2 3">C2008001710</strain>
    </source>
</reference>
<dbReference type="InterPro" id="IPR040509">
    <property type="entry name" value="CdiI_C"/>
</dbReference>